<evidence type="ECO:0000256" key="1">
    <source>
        <dbReference type="SAM" id="Phobius"/>
    </source>
</evidence>
<dbReference type="PANTHER" id="PTHR36844">
    <property type="entry name" value="PROTEASE PRSW"/>
    <property type="match status" value="1"/>
</dbReference>
<dbReference type="HOGENOM" id="CLU_902423_0_0_3"/>
<dbReference type="PATRIC" id="fig|251229.3.peg.6535"/>
<feature type="transmembrane region" description="Helical" evidence="1">
    <location>
        <begin position="319"/>
        <end position="341"/>
    </location>
</feature>
<organism evidence="2 3">
    <name type="scientific">Chroococcidiopsis thermalis (strain PCC 7203)</name>
    <dbReference type="NCBI Taxonomy" id="251229"/>
    <lineage>
        <taxon>Bacteria</taxon>
        <taxon>Bacillati</taxon>
        <taxon>Cyanobacteriota</taxon>
        <taxon>Cyanophyceae</taxon>
        <taxon>Chroococcidiopsidales</taxon>
        <taxon>Chroococcidiopsidaceae</taxon>
        <taxon>Chroococcidiopsis</taxon>
    </lineage>
</organism>
<reference evidence="2 3" key="1">
    <citation type="submission" date="2012-06" db="EMBL/GenBank/DDBJ databases">
        <title>Finished chromosome of genome of Chroococcidiopsis thermalis PCC 7203.</title>
        <authorList>
            <consortium name="US DOE Joint Genome Institute"/>
            <person name="Gugger M."/>
            <person name="Coursin T."/>
            <person name="Rippka R."/>
            <person name="Tandeau De Marsac N."/>
            <person name="Huntemann M."/>
            <person name="Wei C.-L."/>
            <person name="Han J."/>
            <person name="Detter J.C."/>
            <person name="Han C."/>
            <person name="Tapia R."/>
            <person name="Davenport K."/>
            <person name="Daligault H."/>
            <person name="Erkkila T."/>
            <person name="Gu W."/>
            <person name="Munk A.C.C."/>
            <person name="Teshima H."/>
            <person name="Xu Y."/>
            <person name="Chain P."/>
            <person name="Chen A."/>
            <person name="Krypides N."/>
            <person name="Mavromatis K."/>
            <person name="Markowitz V."/>
            <person name="Szeto E."/>
            <person name="Ivanova N."/>
            <person name="Mikhailova N."/>
            <person name="Ovchinnikova G."/>
            <person name="Pagani I."/>
            <person name="Pati A."/>
            <person name="Goodwin L."/>
            <person name="Peters L."/>
            <person name="Pitluck S."/>
            <person name="Woyke T."/>
            <person name="Kerfeld C."/>
        </authorList>
    </citation>
    <scope>NUCLEOTIDE SEQUENCE [LARGE SCALE GENOMIC DNA]</scope>
    <source>
        <strain evidence="2 3">PCC 7203</strain>
    </source>
</reference>
<sequence>MVRGARAEWNVLNSEFRIPNSEFIWAVIPPLLLLIYYYRRATAPPPLFLLLLCFGWGAIFGSIALGLEWIFEHLTSQWEDWQRFTRTLAGVAVRQLVFIAPIEEGCKLAGVITSQWLAGRRGNGRSPALSIFIQTIAIALGFTAQESWVYLSNGVATVFERAIGTPIHAMFSAAFGYALAREQGRRELREPRKPRRLREKLPLASRLLPFAFSIDAIICHALVNIFSSAWRYNPPINLLSYLLFPFLLWLFWRMESWWRQVQHQPSIILISGITSIHRYWQRGLVAFALMLGGNAIFGFFLLVRTLSPLHPVQLLEPDIFWFIASRSALNSIPGAIAWGIYRYLRFAASRRNLS</sequence>
<dbReference type="AlphaFoldDB" id="K9U924"/>
<dbReference type="KEGG" id="cthe:Chro_5589"/>
<feature type="transmembrane region" description="Helical" evidence="1">
    <location>
        <begin position="129"/>
        <end position="151"/>
    </location>
</feature>
<name>K9U924_CHRTP</name>
<keyword evidence="3" id="KW-1185">Reference proteome</keyword>
<dbReference type="InParanoid" id="K9U924"/>
<feature type="transmembrane region" description="Helical" evidence="1">
    <location>
        <begin position="284"/>
        <end position="307"/>
    </location>
</feature>
<feature type="transmembrane region" description="Helical" evidence="1">
    <location>
        <begin position="21"/>
        <end position="39"/>
    </location>
</feature>
<dbReference type="InterPro" id="IPR026898">
    <property type="entry name" value="PrsW"/>
</dbReference>
<protein>
    <recommendedName>
        <fullName evidence="4">PrsW family intramembrane metalloprotease</fullName>
    </recommendedName>
</protein>
<feature type="transmembrane region" description="Helical" evidence="1">
    <location>
        <begin position="201"/>
        <end position="223"/>
    </location>
</feature>
<proteinExistence type="predicted"/>
<keyword evidence="1" id="KW-0812">Transmembrane</keyword>
<dbReference type="RefSeq" id="WP_015157483.1">
    <property type="nucleotide sequence ID" value="NC_019695.1"/>
</dbReference>
<dbReference type="Proteomes" id="UP000010384">
    <property type="component" value="Chromosome"/>
</dbReference>
<accession>K9U924</accession>
<feature type="transmembrane region" description="Helical" evidence="1">
    <location>
        <begin position="235"/>
        <end position="252"/>
    </location>
</feature>
<dbReference type="PANTHER" id="PTHR36844:SF1">
    <property type="entry name" value="PROTEASE PRSW"/>
    <property type="match status" value="1"/>
</dbReference>
<evidence type="ECO:0000313" key="3">
    <source>
        <dbReference type="Proteomes" id="UP000010384"/>
    </source>
</evidence>
<dbReference type="GO" id="GO:0008233">
    <property type="term" value="F:peptidase activity"/>
    <property type="evidence" value="ECO:0007669"/>
    <property type="project" value="InterPro"/>
</dbReference>
<feature type="transmembrane region" description="Helical" evidence="1">
    <location>
        <begin position="163"/>
        <end position="180"/>
    </location>
</feature>
<feature type="transmembrane region" description="Helical" evidence="1">
    <location>
        <begin position="45"/>
        <end position="67"/>
    </location>
</feature>
<dbReference type="OrthoDB" id="508302at2"/>
<dbReference type="eggNOG" id="COG2339">
    <property type="taxonomic scope" value="Bacteria"/>
</dbReference>
<dbReference type="STRING" id="251229.Chro_5589"/>
<gene>
    <name evidence="2" type="ORF">Chro_5589</name>
</gene>
<keyword evidence="1" id="KW-0472">Membrane</keyword>
<evidence type="ECO:0008006" key="4">
    <source>
        <dbReference type="Google" id="ProtNLM"/>
    </source>
</evidence>
<dbReference type="EMBL" id="CP003597">
    <property type="protein sequence ID" value="AFY90946.1"/>
    <property type="molecule type" value="Genomic_DNA"/>
</dbReference>
<keyword evidence="1" id="KW-1133">Transmembrane helix</keyword>
<evidence type="ECO:0000313" key="2">
    <source>
        <dbReference type="EMBL" id="AFY90946.1"/>
    </source>
</evidence>
<dbReference type="Pfam" id="PF13367">
    <property type="entry name" value="PrsW-protease"/>
    <property type="match status" value="1"/>
</dbReference>